<sequence length="90" mass="10236">MLELTAGMRILFLSDNFSPEGNAPAARLHEHALRWVRDGHAVTVITCAPNFPEGKLFPGYRNRWRQVEVIDGIRVVRVKTYITANEGFLK</sequence>
<comment type="caution">
    <text evidence="1">The sequence shown here is derived from an EMBL/GenBank/DDBJ whole genome shotgun (WGS) entry which is preliminary data.</text>
</comment>
<dbReference type="GO" id="GO:0016740">
    <property type="term" value="F:transferase activity"/>
    <property type="evidence" value="ECO:0007669"/>
    <property type="project" value="UniProtKB-KW"/>
</dbReference>
<reference evidence="1" key="1">
    <citation type="submission" date="2013-08" db="EMBL/GenBank/DDBJ databases">
        <authorList>
            <person name="Mendez C."/>
            <person name="Richter M."/>
            <person name="Ferrer M."/>
            <person name="Sanchez J."/>
        </authorList>
    </citation>
    <scope>NUCLEOTIDE SEQUENCE</scope>
</reference>
<dbReference type="AlphaFoldDB" id="T1BCT7"/>
<evidence type="ECO:0000313" key="1">
    <source>
        <dbReference type="EMBL" id="EQD67637.1"/>
    </source>
</evidence>
<feature type="non-terminal residue" evidence="1">
    <location>
        <position position="90"/>
    </location>
</feature>
<dbReference type="EMBL" id="AUZZ01000541">
    <property type="protein sequence ID" value="EQD67637.1"/>
    <property type="molecule type" value="Genomic_DNA"/>
</dbReference>
<accession>T1BCT7</accession>
<name>T1BCT7_9ZZZZ</name>
<gene>
    <name evidence="1" type="ORF">B2A_00694</name>
</gene>
<keyword evidence="1" id="KW-0808">Transferase</keyword>
<protein>
    <submittedName>
        <fullName evidence="1">Glycosyltransferase</fullName>
    </submittedName>
</protein>
<dbReference type="Gene3D" id="3.40.50.2000">
    <property type="entry name" value="Glycogen Phosphorylase B"/>
    <property type="match status" value="1"/>
</dbReference>
<dbReference type="SUPFAM" id="SSF53756">
    <property type="entry name" value="UDP-Glycosyltransferase/glycogen phosphorylase"/>
    <property type="match status" value="1"/>
</dbReference>
<proteinExistence type="predicted"/>
<reference evidence="1" key="2">
    <citation type="journal article" date="2014" name="ISME J.">
        <title>Microbial stratification in low pH oxic and suboxic macroscopic growths along an acid mine drainage.</title>
        <authorList>
            <person name="Mendez-Garcia C."/>
            <person name="Mesa V."/>
            <person name="Sprenger R.R."/>
            <person name="Richter M."/>
            <person name="Diez M.S."/>
            <person name="Solano J."/>
            <person name="Bargiela R."/>
            <person name="Golyshina O.V."/>
            <person name="Manteca A."/>
            <person name="Ramos J.L."/>
            <person name="Gallego J.R."/>
            <person name="Llorente I."/>
            <person name="Martins Dos Santos V.A."/>
            <person name="Jensen O.N."/>
            <person name="Pelaez A.I."/>
            <person name="Sanchez J."/>
            <person name="Ferrer M."/>
        </authorList>
    </citation>
    <scope>NUCLEOTIDE SEQUENCE</scope>
</reference>
<organism evidence="1">
    <name type="scientific">mine drainage metagenome</name>
    <dbReference type="NCBI Taxonomy" id="410659"/>
    <lineage>
        <taxon>unclassified sequences</taxon>
        <taxon>metagenomes</taxon>
        <taxon>ecological metagenomes</taxon>
    </lineage>
</organism>